<feature type="modified residue" description="N6-(pyridoxal phosphate)lysine" evidence="5">
    <location>
        <position position="32"/>
    </location>
</feature>
<proteinExistence type="inferred from homology"/>
<dbReference type="InterPro" id="IPR001926">
    <property type="entry name" value="TrpB-like_PALP"/>
</dbReference>
<comment type="similarity">
    <text evidence="2">Belongs to the ACC deaminase/D-cysteine desulfhydrase family.</text>
</comment>
<evidence type="ECO:0000256" key="2">
    <source>
        <dbReference type="ARBA" id="ARBA00008639"/>
    </source>
</evidence>
<dbReference type="GO" id="GO:0019148">
    <property type="term" value="F:D-cysteine desulfhydrase activity"/>
    <property type="evidence" value="ECO:0007669"/>
    <property type="project" value="TreeGrafter"/>
</dbReference>
<keyword evidence="8" id="KW-1185">Reference proteome</keyword>
<accession>A0A7C9FY39</accession>
<evidence type="ECO:0000256" key="4">
    <source>
        <dbReference type="PIRSR" id="PIRSR006278-1"/>
    </source>
</evidence>
<evidence type="ECO:0000313" key="7">
    <source>
        <dbReference type="EMBL" id="MPR31988.1"/>
    </source>
</evidence>
<reference evidence="7 8" key="1">
    <citation type="submission" date="2019-10" db="EMBL/GenBank/DDBJ databases">
        <title>Draft Genome Sequence of Cytophagaceae sp. SJW1-29.</title>
        <authorList>
            <person name="Choi A."/>
        </authorList>
    </citation>
    <scope>NUCLEOTIDE SEQUENCE [LARGE SCALE GENOMIC DNA]</scope>
    <source>
        <strain evidence="7 8">SJW1-29</strain>
    </source>
</reference>
<protein>
    <submittedName>
        <fullName evidence="7">Pyridoxal-phosphate dependent enzyme</fullName>
    </submittedName>
</protein>
<dbReference type="RefSeq" id="WP_152756147.1">
    <property type="nucleotide sequence ID" value="NZ_WHLY01000002.1"/>
</dbReference>
<dbReference type="AlphaFoldDB" id="A0A7C9FY39"/>
<gene>
    <name evidence="7" type="ORF">GBK04_01155</name>
</gene>
<feature type="active site" description="Nucleophile" evidence="4">
    <location>
        <position position="59"/>
    </location>
</feature>
<evidence type="ECO:0000256" key="3">
    <source>
        <dbReference type="ARBA" id="ARBA00022898"/>
    </source>
</evidence>
<organism evidence="7 8">
    <name type="scientific">Salmonirosea aquatica</name>
    <dbReference type="NCBI Taxonomy" id="2654236"/>
    <lineage>
        <taxon>Bacteria</taxon>
        <taxon>Pseudomonadati</taxon>
        <taxon>Bacteroidota</taxon>
        <taxon>Cytophagia</taxon>
        <taxon>Cytophagales</taxon>
        <taxon>Spirosomataceae</taxon>
        <taxon>Salmonirosea</taxon>
    </lineage>
</organism>
<dbReference type="PANTHER" id="PTHR43780:SF2">
    <property type="entry name" value="1-AMINOCYCLOPROPANE-1-CARBOXYLATE DEAMINASE-RELATED"/>
    <property type="match status" value="1"/>
</dbReference>
<dbReference type="Pfam" id="PF00291">
    <property type="entry name" value="PALP"/>
    <property type="match status" value="1"/>
</dbReference>
<comment type="caution">
    <text evidence="7">The sequence shown here is derived from an EMBL/GenBank/DDBJ whole genome shotgun (WGS) entry which is preliminary data.</text>
</comment>
<dbReference type="PANTHER" id="PTHR43780">
    <property type="entry name" value="1-AMINOCYCLOPROPANE-1-CARBOXYLATE DEAMINASE-RELATED"/>
    <property type="match status" value="1"/>
</dbReference>
<evidence type="ECO:0000256" key="5">
    <source>
        <dbReference type="PIRSR" id="PIRSR006278-2"/>
    </source>
</evidence>
<dbReference type="Gene3D" id="3.40.50.1100">
    <property type="match status" value="2"/>
</dbReference>
<sequence>MQPLVDLTTQRAGVNLYLKRDDLIHPTVSGNKWRKLKYILLDARQKGYNTLLTFGGARSNHLYAAAAAGALLGMRTIGFVRGEEYLEKSTETLDFCRAEGMQLYGISREKYKQRNTPRYLEELKGTFPTAYIIPEGGTTPFALPGVRELVMETETQLGFKPDYFAVAAGTGGTTAGLLTAKIPVLAFTALKGGGFLKQEILELADSLELENNLHLFTDYHFGGYARHTPELLAFMEEFELRHQILLEHVYTGKMLYGLYDLMNKGYFQKGETLVAIHTGGLQGRSHVF</sequence>
<evidence type="ECO:0000313" key="8">
    <source>
        <dbReference type="Proteomes" id="UP000479293"/>
    </source>
</evidence>
<feature type="domain" description="Tryptophan synthase beta chain-like PALP" evidence="6">
    <location>
        <begin position="3"/>
        <end position="279"/>
    </location>
</feature>
<dbReference type="InterPro" id="IPR027278">
    <property type="entry name" value="ACCD_DCysDesulf"/>
</dbReference>
<evidence type="ECO:0000256" key="1">
    <source>
        <dbReference type="ARBA" id="ARBA00001933"/>
    </source>
</evidence>
<keyword evidence="3 5" id="KW-0663">Pyridoxal phosphate</keyword>
<name>A0A7C9FY39_9BACT</name>
<dbReference type="InterPro" id="IPR036052">
    <property type="entry name" value="TrpB-like_PALP_sf"/>
</dbReference>
<dbReference type="SUPFAM" id="SSF53686">
    <property type="entry name" value="Tryptophan synthase beta subunit-like PLP-dependent enzymes"/>
    <property type="match status" value="1"/>
</dbReference>
<comment type="cofactor">
    <cofactor evidence="1">
        <name>pyridoxal 5'-phosphate</name>
        <dbReference type="ChEBI" id="CHEBI:597326"/>
    </cofactor>
</comment>
<dbReference type="EMBL" id="WHLY01000002">
    <property type="protein sequence ID" value="MPR31988.1"/>
    <property type="molecule type" value="Genomic_DNA"/>
</dbReference>
<dbReference type="PIRSF" id="PIRSF006278">
    <property type="entry name" value="ACCD_DCysDesulf"/>
    <property type="match status" value="1"/>
</dbReference>
<dbReference type="Proteomes" id="UP000479293">
    <property type="component" value="Unassembled WGS sequence"/>
</dbReference>
<evidence type="ECO:0000259" key="6">
    <source>
        <dbReference type="Pfam" id="PF00291"/>
    </source>
</evidence>